<reference evidence="1 2" key="1">
    <citation type="submission" date="2018-09" db="EMBL/GenBank/DDBJ databases">
        <title>YIM 75507 draft genome.</title>
        <authorList>
            <person name="Tang S."/>
            <person name="Feng Y."/>
        </authorList>
    </citation>
    <scope>NUCLEOTIDE SEQUENCE [LARGE SCALE GENOMIC DNA]</scope>
    <source>
        <strain evidence="1 2">YIM 75507</strain>
    </source>
</reference>
<accession>A0A3A4A879</accession>
<organism evidence="1 2">
    <name type="scientific">Bailinhaonella thermotolerans</name>
    <dbReference type="NCBI Taxonomy" id="1070861"/>
    <lineage>
        <taxon>Bacteria</taxon>
        <taxon>Bacillati</taxon>
        <taxon>Actinomycetota</taxon>
        <taxon>Actinomycetes</taxon>
        <taxon>Streptosporangiales</taxon>
        <taxon>Streptosporangiaceae</taxon>
        <taxon>Bailinhaonella</taxon>
    </lineage>
</organism>
<gene>
    <name evidence="1" type="ORF">D5H75_32990</name>
</gene>
<name>A0A3A4A879_9ACTN</name>
<comment type="caution">
    <text evidence="1">The sequence shown here is derived from an EMBL/GenBank/DDBJ whole genome shotgun (WGS) entry which is preliminary data.</text>
</comment>
<dbReference type="EMBL" id="QZEY01000019">
    <property type="protein sequence ID" value="RJL23197.1"/>
    <property type="molecule type" value="Genomic_DNA"/>
</dbReference>
<dbReference type="OrthoDB" id="3538763at2"/>
<sequence>MPYIRRADGTILVPLSVERDGLIGDAVETLRPGDPEYAEAERWAVDEADLRDPDRERRNAELIATWMGRHLRRSA</sequence>
<keyword evidence="2" id="KW-1185">Reference proteome</keyword>
<proteinExistence type="predicted"/>
<evidence type="ECO:0000313" key="1">
    <source>
        <dbReference type="EMBL" id="RJL23197.1"/>
    </source>
</evidence>
<dbReference type="RefSeq" id="WP_119930509.1">
    <property type="nucleotide sequence ID" value="NZ_QZEY01000019.1"/>
</dbReference>
<evidence type="ECO:0000313" key="2">
    <source>
        <dbReference type="Proteomes" id="UP000265768"/>
    </source>
</evidence>
<dbReference type="Proteomes" id="UP000265768">
    <property type="component" value="Unassembled WGS sequence"/>
</dbReference>
<dbReference type="AlphaFoldDB" id="A0A3A4A879"/>
<protein>
    <submittedName>
        <fullName evidence="1">Uncharacterized protein</fullName>
    </submittedName>
</protein>